<dbReference type="SMART" id="SM00804">
    <property type="entry name" value="TAP_C"/>
    <property type="match status" value="1"/>
</dbReference>
<proteinExistence type="inferred from homology"/>
<keyword evidence="5" id="KW-0677">Repeat</keyword>
<evidence type="ECO:0000256" key="9">
    <source>
        <dbReference type="SAM" id="MobiDB-lite"/>
    </source>
</evidence>
<dbReference type="InterPro" id="IPR030217">
    <property type="entry name" value="NXF_fam"/>
</dbReference>
<dbReference type="PANTHER" id="PTHR10662">
    <property type="entry name" value="NUCLEAR RNA EXPORT FACTOR"/>
    <property type="match status" value="1"/>
</dbReference>
<evidence type="ECO:0000313" key="13">
    <source>
        <dbReference type="Proteomes" id="UP001652620"/>
    </source>
</evidence>
<feature type="compositionally biased region" description="Basic residues" evidence="9">
    <location>
        <begin position="94"/>
        <end position="104"/>
    </location>
</feature>
<keyword evidence="6" id="KW-0509">mRNA transport</keyword>
<dbReference type="RefSeq" id="XP_011209419.2">
    <property type="nucleotide sequence ID" value="XM_011211117.4"/>
</dbReference>
<dbReference type="GO" id="GO:0005737">
    <property type="term" value="C:cytoplasm"/>
    <property type="evidence" value="ECO:0007669"/>
    <property type="project" value="InterPro"/>
</dbReference>
<keyword evidence="8" id="KW-0539">Nucleus</keyword>
<dbReference type="OrthoDB" id="25872at2759"/>
<dbReference type="KEGG" id="bdr:105230383"/>
<keyword evidence="13" id="KW-1185">Reference proteome</keyword>
<evidence type="ECO:0000256" key="2">
    <source>
        <dbReference type="ARBA" id="ARBA00009285"/>
    </source>
</evidence>
<dbReference type="Proteomes" id="UP001652620">
    <property type="component" value="Chromosome 4"/>
</dbReference>
<dbReference type="Pfam" id="PF24048">
    <property type="entry name" value="LRR_NXF1-5"/>
    <property type="match status" value="1"/>
</dbReference>
<dbReference type="InterPro" id="IPR015245">
    <property type="entry name" value="Tap_RNA-bd"/>
</dbReference>
<dbReference type="InterPro" id="IPR035979">
    <property type="entry name" value="RBD_domain_sf"/>
</dbReference>
<dbReference type="InterPro" id="IPR002075">
    <property type="entry name" value="NTF2_dom"/>
</dbReference>
<evidence type="ECO:0000313" key="14">
    <source>
        <dbReference type="RefSeq" id="XP_011209419.1"/>
    </source>
</evidence>
<keyword evidence="4" id="KW-0433">Leucine-rich repeat</keyword>
<reference evidence="14" key="2">
    <citation type="submission" date="2022-04" db="UniProtKB">
        <authorList>
            <consortium name="RefSeq"/>
        </authorList>
    </citation>
    <scope>IDENTIFICATION</scope>
    <source>
        <strain evidence="14">Punador</strain>
    </source>
</reference>
<dbReference type="PROSITE" id="PS51450">
    <property type="entry name" value="LRR"/>
    <property type="match status" value="1"/>
</dbReference>
<dbReference type="FunFam" id="3.80.10.10:FF:000384">
    <property type="entry name" value="Nuclear RNA export factor 1"/>
    <property type="match status" value="1"/>
</dbReference>
<dbReference type="InterPro" id="IPR032710">
    <property type="entry name" value="NTF2-like_dom_sf"/>
</dbReference>
<protein>
    <submittedName>
        <fullName evidence="12 14">Nuclear RNA export factor 1</fullName>
    </submittedName>
</protein>
<comment type="subcellular location">
    <subcellularLocation>
        <location evidence="1">Nucleus</location>
        <location evidence="1">Nucleoplasm</location>
    </subcellularLocation>
</comment>
<feature type="domain" description="NTF2" evidence="10">
    <location>
        <begin position="380"/>
        <end position="526"/>
    </location>
</feature>
<keyword evidence="3" id="KW-0813">Transport</keyword>
<accession>A0A034WH84</accession>
<feature type="domain" description="TAP-C" evidence="11">
    <location>
        <begin position="591"/>
        <end position="645"/>
    </location>
</feature>
<dbReference type="GO" id="GO:0003723">
    <property type="term" value="F:RNA binding"/>
    <property type="evidence" value="ECO:0007669"/>
    <property type="project" value="UniProtKB-KW"/>
</dbReference>
<dbReference type="Gene3D" id="1.10.8.10">
    <property type="entry name" value="DNA helicase RuvA subunit, C-terminal domain"/>
    <property type="match status" value="1"/>
</dbReference>
<dbReference type="InterPro" id="IPR005637">
    <property type="entry name" value="TAP_C_dom"/>
</dbReference>
<dbReference type="Pfam" id="PF03943">
    <property type="entry name" value="TAP_C"/>
    <property type="match status" value="1"/>
</dbReference>
<keyword evidence="7" id="KW-0694">RNA-binding</keyword>
<dbReference type="CDD" id="cd00780">
    <property type="entry name" value="NTF2"/>
    <property type="match status" value="1"/>
</dbReference>
<dbReference type="CDD" id="cd14342">
    <property type="entry name" value="UBA_TAP-C"/>
    <property type="match status" value="1"/>
</dbReference>
<dbReference type="FunFam" id="3.10.450.50:FF:000004">
    <property type="entry name" value="Nuclear RNA export factor 1"/>
    <property type="match status" value="1"/>
</dbReference>
<evidence type="ECO:0000259" key="10">
    <source>
        <dbReference type="PROSITE" id="PS50177"/>
    </source>
</evidence>
<dbReference type="Pfam" id="PF09162">
    <property type="entry name" value="Tap-RNA_bind"/>
    <property type="match status" value="1"/>
</dbReference>
<feature type="region of interest" description="Disordered" evidence="9">
    <location>
        <begin position="1"/>
        <end position="53"/>
    </location>
</feature>
<feature type="compositionally biased region" description="Basic and acidic residues" evidence="9">
    <location>
        <begin position="27"/>
        <end position="42"/>
    </location>
</feature>
<dbReference type="GO" id="GO:0005635">
    <property type="term" value="C:nuclear envelope"/>
    <property type="evidence" value="ECO:0007669"/>
    <property type="project" value="UniProtKB-ARBA"/>
</dbReference>
<gene>
    <name evidence="12" type="primary">NXF1</name>
    <name evidence="14" type="synonym">LOC105230383</name>
</gene>
<dbReference type="CTD" id="43944"/>
<evidence type="ECO:0000256" key="6">
    <source>
        <dbReference type="ARBA" id="ARBA00022816"/>
    </source>
</evidence>
<reference evidence="12" key="1">
    <citation type="journal article" date="2014" name="BMC Genomics">
        <title>Characterizing the developmental transcriptome of the oriental fruit fly, Bactrocera dorsalis (Diptera: Tephritidae) through comparative genomic analysis with Drosophila melanogaster utilizing modENCODE datasets.</title>
        <authorList>
            <person name="Geib S.M."/>
            <person name="Calla B."/>
            <person name="Hall B."/>
            <person name="Hou S."/>
            <person name="Manoukis N.C."/>
        </authorList>
    </citation>
    <scope>NUCLEOTIDE SEQUENCE</scope>
    <source>
        <strain evidence="12">Punador</strain>
    </source>
</reference>
<name>A0A034WH84_BACDO</name>
<dbReference type="SUPFAM" id="SSF52058">
    <property type="entry name" value="L domain-like"/>
    <property type="match status" value="1"/>
</dbReference>
<comment type="similarity">
    <text evidence="2">Belongs to the NXF family.</text>
</comment>
<dbReference type="Gene3D" id="3.10.450.50">
    <property type="match status" value="1"/>
</dbReference>
<evidence type="ECO:0000256" key="5">
    <source>
        <dbReference type="ARBA" id="ARBA00022737"/>
    </source>
</evidence>
<feature type="region of interest" description="Disordered" evidence="9">
    <location>
        <begin position="72"/>
        <end position="105"/>
    </location>
</feature>
<dbReference type="AlphaFoldDB" id="A0A034WH84"/>
<dbReference type="InterPro" id="IPR012677">
    <property type="entry name" value="Nucleotide-bd_a/b_plait_sf"/>
</dbReference>
<dbReference type="InterPro" id="IPR001611">
    <property type="entry name" value="Leu-rich_rpt"/>
</dbReference>
<dbReference type="SUPFAM" id="SSF54427">
    <property type="entry name" value="NTF2-like"/>
    <property type="match status" value="1"/>
</dbReference>
<organism evidence="12">
    <name type="scientific">Bactrocera dorsalis</name>
    <name type="common">Oriental fruit fly</name>
    <name type="synonym">Dacus dorsalis</name>
    <dbReference type="NCBI Taxonomy" id="27457"/>
    <lineage>
        <taxon>Eukaryota</taxon>
        <taxon>Metazoa</taxon>
        <taxon>Ecdysozoa</taxon>
        <taxon>Arthropoda</taxon>
        <taxon>Hexapoda</taxon>
        <taxon>Insecta</taxon>
        <taxon>Pterygota</taxon>
        <taxon>Neoptera</taxon>
        <taxon>Endopterygota</taxon>
        <taxon>Diptera</taxon>
        <taxon>Brachycera</taxon>
        <taxon>Muscomorpha</taxon>
        <taxon>Tephritoidea</taxon>
        <taxon>Tephritidae</taxon>
        <taxon>Bactrocera</taxon>
        <taxon>Bactrocera</taxon>
    </lineage>
</organism>
<dbReference type="Gene3D" id="3.80.10.10">
    <property type="entry name" value="Ribonuclease Inhibitor"/>
    <property type="match status" value="1"/>
</dbReference>
<dbReference type="GeneID" id="105230383"/>
<evidence type="ECO:0000256" key="3">
    <source>
        <dbReference type="ARBA" id="ARBA00022448"/>
    </source>
</evidence>
<evidence type="ECO:0000256" key="7">
    <source>
        <dbReference type="ARBA" id="ARBA00022884"/>
    </source>
</evidence>
<dbReference type="SUPFAM" id="SSF54928">
    <property type="entry name" value="RNA-binding domain, RBD"/>
    <property type="match status" value="1"/>
</dbReference>
<dbReference type="EMBL" id="GAKP01005280">
    <property type="protein sequence ID" value="JAC53672.1"/>
    <property type="molecule type" value="Transcribed_RNA"/>
</dbReference>
<dbReference type="GO" id="GO:0016973">
    <property type="term" value="P:poly(A)+ mRNA export from nucleus"/>
    <property type="evidence" value="ECO:0007669"/>
    <property type="project" value="TreeGrafter"/>
</dbReference>
<evidence type="ECO:0000256" key="8">
    <source>
        <dbReference type="ARBA" id="ARBA00023242"/>
    </source>
</evidence>
<dbReference type="PANTHER" id="PTHR10662:SF22">
    <property type="entry name" value="NUCLEAR RNA EXPORT FACTOR 1"/>
    <property type="match status" value="1"/>
</dbReference>
<dbReference type="InterPro" id="IPR032675">
    <property type="entry name" value="LRR_dom_sf"/>
</dbReference>
<evidence type="ECO:0000313" key="12">
    <source>
        <dbReference type="EMBL" id="JAC53672.1"/>
    </source>
</evidence>
<sequence>MPKRGGRANMNGPSGSRFVAFNDLDDRDDRDRDRERDNPRKDRNTRRVSFKPSLLQYSGGIKRRMAEIAIRSHLEDDEDMGDMPGTSKPDNTRRKGSPIPRKKFGNAMHLSKSPFGWYQIWINNGQRYAKEELVSVLQRAIQPEQLIPLYWRSEKNNVSFYVDDQRVAERLDGLERAVQMPDGFRPYLRVRASCPQTPINDQLKTRMQLVMAKRYNVQTKALDMSSFHTDPDFRGIFCGIFRSHVMSAAIEIMEKNIPDLVALNLNNNNIASMEAFKNAHTRLPNLRILHLADNKIPTATHLIALRHVPLIELVLKNNGLCGRYKDHTHYVREIQRKFPKLKKLDGEELTPMIQFDVGEEVAVLPHAKASFLCDPNGTEIIRQFLEQYFLIFDSDNRQPLLDAYHDQAMLSLVVPPASQVGRLEKYWRYNRDFRRQNADDNTKVRQLRFGRLAVVSMLAELPKTKHYPRSFTVDLTLFTPKMIVFTVAGLFKEIDEVTEELRYFQRQYIIVPAGSGFCIRNEMVLITVAAQHQVRFFKKKIETATTPQLNNEAMTPSSGLSTGLQNRLHINQPSTSVAATLQPPQVGIDEATKIQMVQSLCAQSNMNIEWSTKCLQETNWDYNHAAFVFDKLHKENKIPPEAFIK</sequence>
<dbReference type="InterPro" id="IPR009060">
    <property type="entry name" value="UBA-like_sf"/>
</dbReference>
<dbReference type="SUPFAM" id="SSF46934">
    <property type="entry name" value="UBA-like"/>
    <property type="match status" value="1"/>
</dbReference>
<dbReference type="PROSITE" id="PS50177">
    <property type="entry name" value="NTF2_DOMAIN"/>
    <property type="match status" value="1"/>
</dbReference>
<evidence type="ECO:0000256" key="4">
    <source>
        <dbReference type="ARBA" id="ARBA00022614"/>
    </source>
</evidence>
<dbReference type="InterPro" id="IPR018222">
    <property type="entry name" value="Nuclear_transport_factor_2_euk"/>
</dbReference>
<dbReference type="InterPro" id="IPR057125">
    <property type="entry name" value="NXF1/2/3/5-like_LRR"/>
</dbReference>
<dbReference type="GO" id="GO:0005654">
    <property type="term" value="C:nucleoplasm"/>
    <property type="evidence" value="ECO:0007669"/>
    <property type="project" value="UniProtKB-SubCell"/>
</dbReference>
<evidence type="ECO:0000259" key="11">
    <source>
        <dbReference type="PROSITE" id="PS51281"/>
    </source>
</evidence>
<dbReference type="RefSeq" id="XP_011209419.1">
    <property type="nucleotide sequence ID" value="XM_011211117.3"/>
</dbReference>
<dbReference type="FunFam" id="1.10.8.10:FF:000018">
    <property type="entry name" value="Nuclear RNA export factor 1"/>
    <property type="match status" value="1"/>
</dbReference>
<dbReference type="Gene3D" id="3.30.70.330">
    <property type="match status" value="1"/>
</dbReference>
<evidence type="ECO:0000256" key="1">
    <source>
        <dbReference type="ARBA" id="ARBA00004642"/>
    </source>
</evidence>
<dbReference type="Pfam" id="PF22602">
    <property type="entry name" value="NXF_NTF2"/>
    <property type="match status" value="1"/>
</dbReference>
<dbReference type="PROSITE" id="PS51281">
    <property type="entry name" value="TAP_C"/>
    <property type="match status" value="1"/>
</dbReference>